<proteinExistence type="predicted"/>
<sequence length="304" mass="34821">MVLTTSLRCCILIVFLVLTSNSAHVSAIRKILYTNESLHVGDRLRNDDYTLKMQENCNLVLRDHSRVIWSTGTAGRGSSCFAKMRDDGNLVVYNYNGQVALWATNTVRGKDQYQLKLKRNRNLVILKGAAREVTWAGPKGRAYKHKKSKVITSGEGGEAHEGSEKESHVEGCYEVGESSCLIKFERKRRSNSEGDYGKKPAWDARPTVYFLKNDKGLFQATPKKTLGHIEYYAYPKIYDPEDGDRVVRAHLKRNFKSYLNAERGRLMQAVNEILKRGYPESVINIRLMRPYYFSQRAWNVICDH</sequence>
<organism evidence="6 7">
    <name type="scientific">Heracleum sosnowskyi</name>
    <dbReference type="NCBI Taxonomy" id="360622"/>
    <lineage>
        <taxon>Eukaryota</taxon>
        <taxon>Viridiplantae</taxon>
        <taxon>Streptophyta</taxon>
        <taxon>Embryophyta</taxon>
        <taxon>Tracheophyta</taxon>
        <taxon>Spermatophyta</taxon>
        <taxon>Magnoliopsida</taxon>
        <taxon>eudicotyledons</taxon>
        <taxon>Gunneridae</taxon>
        <taxon>Pentapetalae</taxon>
        <taxon>asterids</taxon>
        <taxon>campanulids</taxon>
        <taxon>Apiales</taxon>
        <taxon>Apiaceae</taxon>
        <taxon>Apioideae</taxon>
        <taxon>apioid superclade</taxon>
        <taxon>Tordylieae</taxon>
        <taxon>Tordyliinae</taxon>
        <taxon>Heracleum</taxon>
    </lineage>
</organism>
<dbReference type="Proteomes" id="UP001237642">
    <property type="component" value="Unassembled WGS sequence"/>
</dbReference>
<dbReference type="AlphaFoldDB" id="A0AAD8HRG4"/>
<evidence type="ECO:0000256" key="2">
    <source>
        <dbReference type="ARBA" id="ARBA00023180"/>
    </source>
</evidence>
<dbReference type="InterPro" id="IPR001480">
    <property type="entry name" value="Bulb-type_lectin_dom"/>
</dbReference>
<dbReference type="SMART" id="SM00108">
    <property type="entry name" value="B_lectin"/>
    <property type="match status" value="1"/>
</dbReference>
<keyword evidence="7" id="KW-1185">Reference proteome</keyword>
<evidence type="ECO:0000313" key="6">
    <source>
        <dbReference type="EMBL" id="KAK1372005.1"/>
    </source>
</evidence>
<feature type="signal peptide" evidence="4">
    <location>
        <begin position="1"/>
        <end position="27"/>
    </location>
</feature>
<dbReference type="PROSITE" id="PS50927">
    <property type="entry name" value="BULB_LECTIN"/>
    <property type="match status" value="1"/>
</dbReference>
<evidence type="ECO:0000256" key="4">
    <source>
        <dbReference type="SAM" id="SignalP"/>
    </source>
</evidence>
<gene>
    <name evidence="6" type="ORF">POM88_038097</name>
</gene>
<protein>
    <recommendedName>
        <fullName evidence="5">Bulb-type lectin domain-containing protein</fullName>
    </recommendedName>
</protein>
<dbReference type="InterPro" id="IPR036426">
    <property type="entry name" value="Bulb-type_lectin_dom_sf"/>
</dbReference>
<dbReference type="SUPFAM" id="SSF51110">
    <property type="entry name" value="alpha-D-mannose-specific plant lectins"/>
    <property type="match status" value="1"/>
</dbReference>
<feature type="region of interest" description="Disordered" evidence="3">
    <location>
        <begin position="146"/>
        <end position="168"/>
    </location>
</feature>
<dbReference type="Gene3D" id="2.90.10.10">
    <property type="entry name" value="Bulb-type lectin domain"/>
    <property type="match status" value="1"/>
</dbReference>
<dbReference type="EMBL" id="JAUIZM010000008">
    <property type="protein sequence ID" value="KAK1372005.1"/>
    <property type="molecule type" value="Genomic_DNA"/>
</dbReference>
<feature type="domain" description="Bulb-type lectin" evidence="5">
    <location>
        <begin position="29"/>
        <end position="138"/>
    </location>
</feature>
<accession>A0AAD8HRG4</accession>
<evidence type="ECO:0000259" key="5">
    <source>
        <dbReference type="PROSITE" id="PS50927"/>
    </source>
</evidence>
<feature type="chain" id="PRO_5042194814" description="Bulb-type lectin domain-containing protein" evidence="4">
    <location>
        <begin position="28"/>
        <end position="304"/>
    </location>
</feature>
<evidence type="ECO:0000256" key="1">
    <source>
        <dbReference type="ARBA" id="ARBA00022729"/>
    </source>
</evidence>
<keyword evidence="1 4" id="KW-0732">Signal</keyword>
<dbReference type="CDD" id="cd00028">
    <property type="entry name" value="B_lectin"/>
    <property type="match status" value="1"/>
</dbReference>
<evidence type="ECO:0000256" key="3">
    <source>
        <dbReference type="SAM" id="MobiDB-lite"/>
    </source>
</evidence>
<reference evidence="6" key="1">
    <citation type="submission" date="2023-02" db="EMBL/GenBank/DDBJ databases">
        <title>Genome of toxic invasive species Heracleum sosnowskyi carries increased number of genes despite the absence of recent whole-genome duplications.</title>
        <authorList>
            <person name="Schelkunov M."/>
            <person name="Shtratnikova V."/>
            <person name="Makarenko M."/>
            <person name="Klepikova A."/>
            <person name="Omelchenko D."/>
            <person name="Novikova G."/>
            <person name="Obukhova E."/>
            <person name="Bogdanov V."/>
            <person name="Penin A."/>
            <person name="Logacheva M."/>
        </authorList>
    </citation>
    <scope>NUCLEOTIDE SEQUENCE</scope>
    <source>
        <strain evidence="6">Hsosn_3</strain>
        <tissue evidence="6">Leaf</tissue>
    </source>
</reference>
<name>A0AAD8HRG4_9APIA</name>
<reference evidence="6" key="2">
    <citation type="submission" date="2023-05" db="EMBL/GenBank/DDBJ databases">
        <authorList>
            <person name="Schelkunov M.I."/>
        </authorList>
    </citation>
    <scope>NUCLEOTIDE SEQUENCE</scope>
    <source>
        <strain evidence="6">Hsosn_3</strain>
        <tissue evidence="6">Leaf</tissue>
    </source>
</reference>
<keyword evidence="2" id="KW-0325">Glycoprotein</keyword>
<feature type="compositionally biased region" description="Basic and acidic residues" evidence="3">
    <location>
        <begin position="157"/>
        <end position="168"/>
    </location>
</feature>
<comment type="caution">
    <text evidence="6">The sequence shown here is derived from an EMBL/GenBank/DDBJ whole genome shotgun (WGS) entry which is preliminary data.</text>
</comment>
<evidence type="ECO:0000313" key="7">
    <source>
        <dbReference type="Proteomes" id="UP001237642"/>
    </source>
</evidence>